<evidence type="ECO:0000256" key="1">
    <source>
        <dbReference type="SAM" id="Phobius"/>
    </source>
</evidence>
<name>A0A679GDI5_9GAMM</name>
<evidence type="ECO:0000313" key="3">
    <source>
        <dbReference type="Proteomes" id="UP000501237"/>
    </source>
</evidence>
<accession>A0A679GDI5</accession>
<keyword evidence="1" id="KW-0812">Transmembrane</keyword>
<protein>
    <submittedName>
        <fullName evidence="2">Uncharacterized protein</fullName>
    </submittedName>
</protein>
<keyword evidence="1" id="KW-0472">Membrane</keyword>
<dbReference type="EMBL" id="AP022642">
    <property type="protein sequence ID" value="BCA26438.1"/>
    <property type="molecule type" value="Genomic_DNA"/>
</dbReference>
<keyword evidence="1" id="KW-1133">Transmembrane helix</keyword>
<sequence length="72" mass="7826">MVTVGFLIALAAWIWSVARGIQVSMLCLVLNFLFPPLSQAIFSVYEPPMRSPLLAMAIGLGMMYFGGGLKFA</sequence>
<gene>
    <name evidence="2" type="ORF">PtoMrB4_04150</name>
</gene>
<feature type="transmembrane region" description="Helical" evidence="1">
    <location>
        <begin position="53"/>
        <end position="71"/>
    </location>
</feature>
<dbReference type="GeneID" id="57395625"/>
<dbReference type="AlphaFoldDB" id="A0A679GDI5"/>
<dbReference type="Proteomes" id="UP000501237">
    <property type="component" value="Chromosome"/>
</dbReference>
<organism evidence="2 3">
    <name type="scientific">Metapseudomonas otitidis</name>
    <dbReference type="NCBI Taxonomy" id="319939"/>
    <lineage>
        <taxon>Bacteria</taxon>
        <taxon>Pseudomonadati</taxon>
        <taxon>Pseudomonadota</taxon>
        <taxon>Gammaproteobacteria</taxon>
        <taxon>Pseudomonadales</taxon>
        <taxon>Pseudomonadaceae</taxon>
        <taxon>Metapseudomonas</taxon>
    </lineage>
</organism>
<dbReference type="KEGG" id="poj:PtoMrB4_04150"/>
<evidence type="ECO:0000313" key="2">
    <source>
        <dbReference type="EMBL" id="BCA26438.1"/>
    </source>
</evidence>
<dbReference type="RefSeq" id="WP_172432375.1">
    <property type="nucleotide sequence ID" value="NZ_AP022642.1"/>
</dbReference>
<proteinExistence type="predicted"/>
<reference evidence="2 3" key="1">
    <citation type="journal article" date="2020" name="Microbiol. Resour. Announc.">
        <title>Complete genome sequence of Pseudomonas otitidis strain MrB4, isolated from Lake Biwa in Japan.</title>
        <authorList>
            <person name="Miyazaki K."/>
            <person name="Hase E."/>
            <person name="Maruya T."/>
        </authorList>
    </citation>
    <scope>NUCLEOTIDE SEQUENCE [LARGE SCALE GENOMIC DNA]</scope>
    <source>
        <strain evidence="2 3">MrB4</strain>
    </source>
</reference>